<reference evidence="2 3" key="1">
    <citation type="submission" date="2023-08" db="EMBL/GenBank/DDBJ databases">
        <authorList>
            <person name="Folkvardsen B D."/>
            <person name="Norman A."/>
        </authorList>
    </citation>
    <scope>NUCLEOTIDE SEQUENCE [LARGE SCALE GENOMIC DNA]</scope>
    <source>
        <strain evidence="2 3">Mu0083</strain>
    </source>
</reference>
<dbReference type="InterPro" id="IPR011009">
    <property type="entry name" value="Kinase-like_dom_sf"/>
</dbReference>
<dbReference type="Proteomes" id="UP001190336">
    <property type="component" value="Chromosome"/>
</dbReference>
<dbReference type="InterPro" id="IPR051678">
    <property type="entry name" value="AGP_Transferase"/>
</dbReference>
<dbReference type="InterPro" id="IPR041726">
    <property type="entry name" value="ACAD10_11_N"/>
</dbReference>
<dbReference type="Pfam" id="PF01636">
    <property type="entry name" value="APH"/>
    <property type="match status" value="1"/>
</dbReference>
<dbReference type="Gene3D" id="3.30.200.20">
    <property type="entry name" value="Phosphorylase Kinase, domain 1"/>
    <property type="match status" value="1"/>
</dbReference>
<evidence type="ECO:0000313" key="2">
    <source>
        <dbReference type="EMBL" id="CAJ1506144.1"/>
    </source>
</evidence>
<dbReference type="SUPFAM" id="SSF56112">
    <property type="entry name" value="Protein kinase-like (PK-like)"/>
    <property type="match status" value="1"/>
</dbReference>
<dbReference type="InterPro" id="IPR002575">
    <property type="entry name" value="Aminoglycoside_PTrfase"/>
</dbReference>
<keyword evidence="3" id="KW-1185">Reference proteome</keyword>
<accession>A0ABM9LWZ9</accession>
<organism evidence="2 3">
    <name type="scientific">[Mycobacterium] kokjensenii</name>
    <dbReference type="NCBI Taxonomy" id="3064287"/>
    <lineage>
        <taxon>Bacteria</taxon>
        <taxon>Bacillati</taxon>
        <taxon>Actinomycetota</taxon>
        <taxon>Actinomycetes</taxon>
        <taxon>Mycobacteriales</taxon>
        <taxon>Mycobacteriaceae</taxon>
        <taxon>Mycolicibacter</taxon>
    </lineage>
</organism>
<evidence type="ECO:0000259" key="1">
    <source>
        <dbReference type="Pfam" id="PF01636"/>
    </source>
</evidence>
<dbReference type="RefSeq" id="WP_308474513.1">
    <property type="nucleotide sequence ID" value="NZ_OY726394.1"/>
</dbReference>
<feature type="domain" description="Aminoglycoside phosphotransferase" evidence="1">
    <location>
        <begin position="34"/>
        <end position="286"/>
    </location>
</feature>
<dbReference type="PANTHER" id="PTHR21310">
    <property type="entry name" value="AMINOGLYCOSIDE PHOSPHOTRANSFERASE-RELATED-RELATED"/>
    <property type="match status" value="1"/>
</dbReference>
<evidence type="ECO:0000313" key="3">
    <source>
        <dbReference type="Proteomes" id="UP001190336"/>
    </source>
</evidence>
<dbReference type="EMBL" id="OY726394">
    <property type="protein sequence ID" value="CAJ1506144.1"/>
    <property type="molecule type" value="Genomic_DNA"/>
</dbReference>
<proteinExistence type="predicted"/>
<gene>
    <name evidence="2" type="ORF">MU0083_003872</name>
</gene>
<dbReference type="PANTHER" id="PTHR21310:SF40">
    <property type="entry name" value="AMINOGLYCOSIDE PHOSPHOTRANSFERASE DOMAIN-CONTAINING PROTEIN-RELATED"/>
    <property type="match status" value="1"/>
</dbReference>
<dbReference type="Gene3D" id="3.90.1200.10">
    <property type="match status" value="1"/>
</dbReference>
<protein>
    <submittedName>
        <fullName evidence="2">Phosphotransferase family protein</fullName>
    </submittedName>
</protein>
<sequence length="356" mass="38538">MQTPEQDDRMNAVRQWLSERRGEPVELAVQGKPGSGFSADNLIFTATAGERSSTHVLRVESSNEPPYPEQAPGLGTGVALQTRVMAAIADRVPVAPLVGVELDPAVLGAPFVVMDFVDGVVPKEMPPCTAEGFYAEAAPSLRNNMIRSGIGAMAALHSVPWRDRGLTDLAATSGPRGAARQFALWDAHLRAGLRGRDAEIYRSTRAWLQANMPPEPADEDLVLLWGDARLGNVIWDAESGTPVCVTDFEGASIGECELDVGWWLMADRWMHEGSGVARLEGEPTRAEQVAVYEAAAGRRVADLHWYEVFAAYRFAVTVVVVMNNWESAGVAPSDHTVWRDNPATELIPAILDGGSR</sequence>
<name>A0ABM9LWZ9_9MYCO</name>
<dbReference type="CDD" id="cd05154">
    <property type="entry name" value="ACAD10_11_N-like"/>
    <property type="match status" value="1"/>
</dbReference>